<gene>
    <name evidence="2" type="ORF">mRhiFer1_009864</name>
</gene>
<dbReference type="EMBL" id="JACAGC010000005">
    <property type="protein sequence ID" value="KAF6364740.1"/>
    <property type="molecule type" value="Genomic_DNA"/>
</dbReference>
<keyword evidence="1" id="KW-0472">Membrane</keyword>
<accession>A0A7J7YTD7</accession>
<evidence type="ECO:0000256" key="1">
    <source>
        <dbReference type="SAM" id="Phobius"/>
    </source>
</evidence>
<protein>
    <submittedName>
        <fullName evidence="2">Uncharacterized protein</fullName>
    </submittedName>
</protein>
<feature type="transmembrane region" description="Helical" evidence="1">
    <location>
        <begin position="20"/>
        <end position="42"/>
    </location>
</feature>
<keyword evidence="1" id="KW-1133">Transmembrane helix</keyword>
<comment type="caution">
    <text evidence="2">The sequence shown here is derived from an EMBL/GenBank/DDBJ whole genome shotgun (WGS) entry which is preliminary data.</text>
</comment>
<evidence type="ECO:0000313" key="3">
    <source>
        <dbReference type="Proteomes" id="UP000585614"/>
    </source>
</evidence>
<name>A0A7J7YTD7_RHIFE</name>
<dbReference type="Proteomes" id="UP000585614">
    <property type="component" value="Unassembled WGS sequence"/>
</dbReference>
<proteinExistence type="predicted"/>
<dbReference type="AlphaFoldDB" id="A0A7J7YTD7"/>
<keyword evidence="1" id="KW-0812">Transmembrane</keyword>
<organism evidence="2 3">
    <name type="scientific">Rhinolophus ferrumequinum</name>
    <name type="common">Greater horseshoe bat</name>
    <dbReference type="NCBI Taxonomy" id="59479"/>
    <lineage>
        <taxon>Eukaryota</taxon>
        <taxon>Metazoa</taxon>
        <taxon>Chordata</taxon>
        <taxon>Craniata</taxon>
        <taxon>Vertebrata</taxon>
        <taxon>Euteleostomi</taxon>
        <taxon>Mammalia</taxon>
        <taxon>Eutheria</taxon>
        <taxon>Laurasiatheria</taxon>
        <taxon>Chiroptera</taxon>
        <taxon>Yinpterochiroptera</taxon>
        <taxon>Rhinolophoidea</taxon>
        <taxon>Rhinolophidae</taxon>
        <taxon>Rhinolophinae</taxon>
        <taxon>Rhinolophus</taxon>
    </lineage>
</organism>
<evidence type="ECO:0000313" key="2">
    <source>
        <dbReference type="EMBL" id="KAF6364740.1"/>
    </source>
</evidence>
<sequence length="123" mass="13434">MTKCPGPTGLPSAYLYSLGFSVTVIICLPLSITVILTSLWFFRQAWFSGTLRLLYKPFPLLAHHAGCPSLHPTPSPPSHPSVLGSNAISSEASLKERKTPSECPHISLKPSFMARTMQVCNYC</sequence>
<reference evidence="2 3" key="1">
    <citation type="journal article" date="2020" name="Nature">
        <title>Six reference-quality genomes reveal evolution of bat adaptations.</title>
        <authorList>
            <person name="Jebb D."/>
            <person name="Huang Z."/>
            <person name="Pippel M."/>
            <person name="Hughes G.M."/>
            <person name="Lavrichenko K."/>
            <person name="Devanna P."/>
            <person name="Winkler S."/>
            <person name="Jermiin L.S."/>
            <person name="Skirmuntt E.C."/>
            <person name="Katzourakis A."/>
            <person name="Burkitt-Gray L."/>
            <person name="Ray D.A."/>
            <person name="Sullivan K.A.M."/>
            <person name="Roscito J.G."/>
            <person name="Kirilenko B.M."/>
            <person name="Davalos L.M."/>
            <person name="Corthals A.P."/>
            <person name="Power M.L."/>
            <person name="Jones G."/>
            <person name="Ransome R.D."/>
            <person name="Dechmann D.K.N."/>
            <person name="Locatelli A.G."/>
            <person name="Puechmaille S.J."/>
            <person name="Fedrigo O."/>
            <person name="Jarvis E.D."/>
            <person name="Hiller M."/>
            <person name="Vernes S.C."/>
            <person name="Myers E.W."/>
            <person name="Teeling E.C."/>
        </authorList>
    </citation>
    <scope>NUCLEOTIDE SEQUENCE [LARGE SCALE GENOMIC DNA]</scope>
    <source>
        <strain evidence="2">MRhiFer1</strain>
        <tissue evidence="2">Lung</tissue>
    </source>
</reference>